<dbReference type="AlphaFoldDB" id="A0A815S990"/>
<organism evidence="1 2">
    <name type="scientific">Rotaria magnacalcarata</name>
    <dbReference type="NCBI Taxonomy" id="392030"/>
    <lineage>
        <taxon>Eukaryota</taxon>
        <taxon>Metazoa</taxon>
        <taxon>Spiralia</taxon>
        <taxon>Gnathifera</taxon>
        <taxon>Rotifera</taxon>
        <taxon>Eurotatoria</taxon>
        <taxon>Bdelloidea</taxon>
        <taxon>Philodinida</taxon>
        <taxon>Philodinidae</taxon>
        <taxon>Rotaria</taxon>
    </lineage>
</organism>
<dbReference type="EMBL" id="CAJNOW010006536">
    <property type="protein sequence ID" value="CAF1488922.1"/>
    <property type="molecule type" value="Genomic_DNA"/>
</dbReference>
<reference evidence="1" key="1">
    <citation type="submission" date="2021-02" db="EMBL/GenBank/DDBJ databases">
        <authorList>
            <person name="Nowell W R."/>
        </authorList>
    </citation>
    <scope>NUCLEOTIDE SEQUENCE</scope>
</reference>
<accession>A0A815S990</accession>
<name>A0A815S990_9BILA</name>
<protein>
    <submittedName>
        <fullName evidence="1">Uncharacterized protein</fullName>
    </submittedName>
</protein>
<gene>
    <name evidence="1" type="ORF">KQP761_LOCUS13992</name>
</gene>
<evidence type="ECO:0000313" key="2">
    <source>
        <dbReference type="Proteomes" id="UP000663834"/>
    </source>
</evidence>
<dbReference type="Proteomes" id="UP000663834">
    <property type="component" value="Unassembled WGS sequence"/>
</dbReference>
<sequence>MSITNKKCAQSKQDEKPSQCTMLLDVSPRFQWDHGNGYCGEVSLQCIGLYYGAWISQGLIRDLNKGEFLLQRMSSNDKRDPLRTISLLRFKYDEWDWKNSDSAQYRDFCCWMKISLLRKHPIMFGIFFPNNDCDDYDHIVPAIGIRYRYPNAYDPDDILIYYDLYSPRPYKKCLNEETMASTRADMSKNTHIRGARIPLITDYGIAITGVVDKDRVTLPVHLAVSARDEPDPVLNAQSREMDGTVTVSNLTIGSTYVLLRYASYKFTPVEGDANGFINSCFDVKHEFIADNSTYVYEDPKKIPSKGSVYYRCVLKPDIV</sequence>
<proteinExistence type="predicted"/>
<evidence type="ECO:0000313" key="1">
    <source>
        <dbReference type="EMBL" id="CAF1488922.1"/>
    </source>
</evidence>
<dbReference type="OrthoDB" id="188379at2759"/>
<comment type="caution">
    <text evidence="1">The sequence shown here is derived from an EMBL/GenBank/DDBJ whole genome shotgun (WGS) entry which is preliminary data.</text>
</comment>